<evidence type="ECO:0000313" key="4">
    <source>
        <dbReference type="EMBL" id="WDM69968.1"/>
    </source>
</evidence>
<dbReference type="InterPro" id="IPR047951">
    <property type="entry name" value="Transpos_ISL3"/>
</dbReference>
<dbReference type="EMBL" id="CP082214">
    <property type="protein sequence ID" value="WDM69968.1"/>
    <property type="molecule type" value="Genomic_DNA"/>
</dbReference>
<feature type="domain" description="Transposase IS204/IS1001/IS1096/IS1165 DDE" evidence="2">
    <location>
        <begin position="115"/>
        <end position="232"/>
    </location>
</feature>
<gene>
    <name evidence="4" type="ORF">K6978_10855</name>
</gene>
<dbReference type="Proteomes" id="UP001214201">
    <property type="component" value="Chromosome"/>
</dbReference>
<feature type="compositionally biased region" description="Basic and acidic residues" evidence="1">
    <location>
        <begin position="350"/>
        <end position="359"/>
    </location>
</feature>
<feature type="region of interest" description="Disordered" evidence="1">
    <location>
        <begin position="227"/>
        <end position="264"/>
    </location>
</feature>
<dbReference type="PANTHER" id="PTHR33498">
    <property type="entry name" value="TRANSPOSASE FOR INSERTION SEQUENCE ELEMENT IS1557"/>
    <property type="match status" value="1"/>
</dbReference>
<dbReference type="Pfam" id="PF13542">
    <property type="entry name" value="HTH_Tnp_ISL3"/>
    <property type="match status" value="1"/>
</dbReference>
<dbReference type="NCBIfam" id="NF033550">
    <property type="entry name" value="transpos_ISL3"/>
    <property type="match status" value="1"/>
</dbReference>
<organism evidence="4 5">
    <name type="scientific">Xanthomonas cucurbitae</name>
    <dbReference type="NCBI Taxonomy" id="56453"/>
    <lineage>
        <taxon>Bacteria</taxon>
        <taxon>Pseudomonadati</taxon>
        <taxon>Pseudomonadota</taxon>
        <taxon>Gammaproteobacteria</taxon>
        <taxon>Lysobacterales</taxon>
        <taxon>Lysobacteraceae</taxon>
        <taxon>Xanthomonas</taxon>
    </lineage>
</organism>
<keyword evidence="5" id="KW-1185">Reference proteome</keyword>
<sequence>MCSNCGHRCRSRYDKRLCRARDLRAAGWMLFVEFERWRVDCPGCGGVHVERLDWLAKNPRYTERFALHVGNLCRSMTHKAVAELERLHDSTVKELSKLYMAEQVRRAGTPAPRAIGIDEIAIHKGHDYRVVVSDLERGRPIWFGGSGRTEADIDQFFAELGPKRSAGIDVAVMDMWRPFRNSVGKNAPNASIVFDKFHIMRHLSDALDQVRRDEYKRLQGQDRSYIKGQRYIHPAEQSRKPYPGRSKGARQVAGGQQTSEHGVPAERVLRAAVELPHRARCTGVLRALEAESALAAAGALPDVRGDDRAALGRHRGVLQAGEQGQPRPGGRAQQQDPGHPAQRLRLSRRGVPEAQDHRQLPARATRKCSIAPTVIREDPENAASGRRDHPRPQRAWCRSRD</sequence>
<dbReference type="InterPro" id="IPR032877">
    <property type="entry name" value="Transposase_HTH"/>
</dbReference>
<dbReference type="InterPro" id="IPR002560">
    <property type="entry name" value="Transposase_DDE"/>
</dbReference>
<protein>
    <submittedName>
        <fullName evidence="4">ISL3 family transposase</fullName>
    </submittedName>
</protein>
<evidence type="ECO:0000259" key="3">
    <source>
        <dbReference type="Pfam" id="PF13542"/>
    </source>
</evidence>
<dbReference type="PANTHER" id="PTHR33498:SF1">
    <property type="entry name" value="TRANSPOSASE FOR INSERTION SEQUENCE ELEMENT IS1557"/>
    <property type="match status" value="1"/>
</dbReference>
<name>A0ABY7Y807_9XANT</name>
<feature type="region of interest" description="Disordered" evidence="1">
    <location>
        <begin position="317"/>
        <end position="401"/>
    </location>
</feature>
<evidence type="ECO:0000259" key="2">
    <source>
        <dbReference type="Pfam" id="PF01610"/>
    </source>
</evidence>
<accession>A0ABY7Y807</accession>
<feature type="compositionally biased region" description="Low complexity" evidence="1">
    <location>
        <begin position="319"/>
        <end position="335"/>
    </location>
</feature>
<proteinExistence type="predicted"/>
<feature type="compositionally biased region" description="Basic and acidic residues" evidence="1">
    <location>
        <begin position="375"/>
        <end position="391"/>
    </location>
</feature>
<evidence type="ECO:0000313" key="5">
    <source>
        <dbReference type="Proteomes" id="UP001214201"/>
    </source>
</evidence>
<evidence type="ECO:0000256" key="1">
    <source>
        <dbReference type="SAM" id="MobiDB-lite"/>
    </source>
</evidence>
<dbReference type="Pfam" id="PF01610">
    <property type="entry name" value="DDE_Tnp_ISL3"/>
    <property type="match status" value="1"/>
</dbReference>
<feature type="domain" description="Transposase IS204/IS1001/IS1096/IS1165 helix-turn-helix" evidence="3">
    <location>
        <begin position="50"/>
        <end position="93"/>
    </location>
</feature>
<reference evidence="4 5" key="1">
    <citation type="submission" date="2021-08" db="EMBL/GenBank/DDBJ databases">
        <title>Genome sequences of Xanthomonas cucurbitae isolates from 5 Midwestern US states.</title>
        <authorList>
            <person name="Hind S.R."/>
        </authorList>
    </citation>
    <scope>NUCLEOTIDE SEQUENCE [LARGE SCALE GENOMIC DNA]</scope>
    <source>
        <strain evidence="4 5">OH_261</strain>
    </source>
</reference>